<evidence type="ECO:0000313" key="2">
    <source>
        <dbReference type="Proteomes" id="UP000004116"/>
    </source>
</evidence>
<keyword evidence="2" id="KW-1185">Reference proteome</keyword>
<dbReference type="AlphaFoldDB" id="G2GZN8"/>
<accession>G2GZN8</accession>
<comment type="caution">
    <text evidence="1">The sequence shown here is derived from an EMBL/GenBank/DDBJ whole genome shotgun (WGS) entry which is preliminary data.</text>
</comment>
<proteinExistence type="predicted"/>
<gene>
    <name evidence="1" type="ORF">Rin_00012620</name>
</gene>
<organism evidence="1 2">
    <name type="scientific">Candidatus Regiella insecticola 5.15</name>
    <dbReference type="NCBI Taxonomy" id="1005043"/>
    <lineage>
        <taxon>Bacteria</taxon>
        <taxon>Pseudomonadati</taxon>
        <taxon>Pseudomonadota</taxon>
        <taxon>Gammaproteobacteria</taxon>
        <taxon>Enterobacterales</taxon>
        <taxon>Enterobacteriaceae</taxon>
        <taxon>aphid secondary symbionts</taxon>
        <taxon>Candidatus Regiella</taxon>
    </lineage>
</organism>
<name>G2GZN8_9ENTR</name>
<evidence type="ECO:0000313" key="1">
    <source>
        <dbReference type="EMBL" id="EGY28795.1"/>
    </source>
</evidence>
<dbReference type="Proteomes" id="UP000004116">
    <property type="component" value="Unassembled WGS sequence"/>
</dbReference>
<dbReference type="EMBL" id="AGCA01000307">
    <property type="protein sequence ID" value="EGY28795.1"/>
    <property type="molecule type" value="Genomic_DNA"/>
</dbReference>
<sequence length="101" mass="11790">MLGLHNLSVPLFFAAYLNEINPPYYLTVECFPRIKQRFSKSLVLADTLSKMSLKCSFALFIKYKKELRFFAHFFSIERSSKKISNRLLVSMINLFSIPQVC</sequence>
<protein>
    <submittedName>
        <fullName evidence="1">Uncharacterized protein</fullName>
    </submittedName>
</protein>
<reference evidence="1 2" key="1">
    <citation type="journal article" date="2012" name="Genome Res.">
        <title>Genomic basis of endosymbiont-conferred protection against an insect parasitoid.</title>
        <authorList>
            <person name="Hansen A.K."/>
            <person name="Vorburger C."/>
            <person name="Moran N.A."/>
        </authorList>
    </citation>
    <scope>NUCLEOTIDE SEQUENCE [LARGE SCALE GENOMIC DNA]</scope>
    <source>
        <strain evidence="2">R5.15</strain>
    </source>
</reference>